<sequence>MFDIIRGSVVPPAEEGFPDTQRIIKMDKDEVIRLMREHSGILMTEYGVSRIGVFGSVLNGAMTEESDLDVVVEFQRPIGFRFNRLVEYLEDLFGRKVDVLTRDGIENIRVKEVARDIKRTLIYA</sequence>
<keyword evidence="8" id="KW-0460">Magnesium</keyword>
<evidence type="ECO:0000259" key="10">
    <source>
        <dbReference type="Pfam" id="PF01909"/>
    </source>
</evidence>
<dbReference type="InterPro" id="IPR002934">
    <property type="entry name" value="Polymerase_NTP_transf_dom"/>
</dbReference>
<keyword evidence="6" id="KW-0547">Nucleotide-binding</keyword>
<dbReference type="GO" id="GO:0005524">
    <property type="term" value="F:ATP binding"/>
    <property type="evidence" value="ECO:0007669"/>
    <property type="project" value="UniProtKB-KW"/>
</dbReference>
<evidence type="ECO:0000313" key="13">
    <source>
        <dbReference type="EMBL" id="VFK06215.1"/>
    </source>
</evidence>
<organism evidence="11">
    <name type="scientific">Candidatus Kentrum eta</name>
    <dbReference type="NCBI Taxonomy" id="2126337"/>
    <lineage>
        <taxon>Bacteria</taxon>
        <taxon>Pseudomonadati</taxon>
        <taxon>Pseudomonadota</taxon>
        <taxon>Gammaproteobacteria</taxon>
        <taxon>Candidatus Kentrum</taxon>
    </lineage>
</organism>
<evidence type="ECO:0000256" key="7">
    <source>
        <dbReference type="ARBA" id="ARBA00022840"/>
    </source>
</evidence>
<accession>A0A450UG56</accession>
<evidence type="ECO:0000256" key="2">
    <source>
        <dbReference type="ARBA" id="ARBA00022649"/>
    </source>
</evidence>
<evidence type="ECO:0000256" key="4">
    <source>
        <dbReference type="ARBA" id="ARBA00022695"/>
    </source>
</evidence>
<evidence type="ECO:0000256" key="1">
    <source>
        <dbReference type="ARBA" id="ARBA00001946"/>
    </source>
</evidence>
<dbReference type="EMBL" id="CAADFI010000018">
    <property type="protein sequence ID" value="VFJ91540.1"/>
    <property type="molecule type" value="Genomic_DNA"/>
</dbReference>
<evidence type="ECO:0000313" key="11">
    <source>
        <dbReference type="EMBL" id="VFJ91540.1"/>
    </source>
</evidence>
<dbReference type="AlphaFoldDB" id="A0A450UG56"/>
<dbReference type="PANTHER" id="PTHR33571">
    <property type="entry name" value="SSL8005 PROTEIN"/>
    <property type="match status" value="1"/>
</dbReference>
<protein>
    <recommendedName>
        <fullName evidence="10">Polymerase nucleotidyl transferase domain-containing protein</fullName>
    </recommendedName>
</protein>
<dbReference type="PANTHER" id="PTHR33571:SF14">
    <property type="entry name" value="PROTEIN ADENYLYLTRANSFERASE MJ0435-RELATED"/>
    <property type="match status" value="1"/>
</dbReference>
<keyword evidence="2" id="KW-1277">Toxin-antitoxin system</keyword>
<comment type="cofactor">
    <cofactor evidence="1">
        <name>Mg(2+)</name>
        <dbReference type="ChEBI" id="CHEBI:18420"/>
    </cofactor>
</comment>
<comment type="similarity">
    <text evidence="9">Belongs to the MntA antitoxin family.</text>
</comment>
<reference evidence="11" key="1">
    <citation type="submission" date="2019-02" db="EMBL/GenBank/DDBJ databases">
        <authorList>
            <person name="Gruber-Vodicka R. H."/>
            <person name="Seah K. B. B."/>
        </authorList>
    </citation>
    <scope>NUCLEOTIDE SEQUENCE</scope>
    <source>
        <strain evidence="13">BECK_SA2B12</strain>
        <strain evidence="12">BECK_SA2B15</strain>
        <strain evidence="11">BECK_SA2B20</strain>
    </source>
</reference>
<keyword evidence="4" id="KW-0548">Nucleotidyltransferase</keyword>
<gene>
    <name evidence="12" type="ORF">BECKH772A_GA0070896_103394</name>
    <name evidence="11" type="ORF">BECKH772B_GA0070898_1001833</name>
    <name evidence="13" type="ORF">BECKH772C_GA0070978_103344</name>
</gene>
<evidence type="ECO:0000256" key="8">
    <source>
        <dbReference type="ARBA" id="ARBA00022842"/>
    </source>
</evidence>
<dbReference type="EMBL" id="CAADFG010000339">
    <property type="protein sequence ID" value="VFK03612.1"/>
    <property type="molecule type" value="Genomic_DNA"/>
</dbReference>
<dbReference type="InterPro" id="IPR052038">
    <property type="entry name" value="Type-VII_TA_antitoxin"/>
</dbReference>
<dbReference type="GO" id="GO:0046872">
    <property type="term" value="F:metal ion binding"/>
    <property type="evidence" value="ECO:0007669"/>
    <property type="project" value="UniProtKB-KW"/>
</dbReference>
<evidence type="ECO:0000256" key="5">
    <source>
        <dbReference type="ARBA" id="ARBA00022723"/>
    </source>
</evidence>
<dbReference type="GO" id="GO:0016779">
    <property type="term" value="F:nucleotidyltransferase activity"/>
    <property type="evidence" value="ECO:0007669"/>
    <property type="project" value="UniProtKB-KW"/>
</dbReference>
<name>A0A450UG56_9GAMM</name>
<evidence type="ECO:0000256" key="6">
    <source>
        <dbReference type="ARBA" id="ARBA00022741"/>
    </source>
</evidence>
<proteinExistence type="inferred from homology"/>
<dbReference type="CDD" id="cd05403">
    <property type="entry name" value="NT_KNTase_like"/>
    <property type="match status" value="1"/>
</dbReference>
<dbReference type="Gene3D" id="3.30.460.10">
    <property type="entry name" value="Beta Polymerase, domain 2"/>
    <property type="match status" value="1"/>
</dbReference>
<evidence type="ECO:0000256" key="3">
    <source>
        <dbReference type="ARBA" id="ARBA00022679"/>
    </source>
</evidence>
<feature type="domain" description="Polymerase nucleotidyl transferase" evidence="10">
    <location>
        <begin position="36"/>
        <end position="118"/>
    </location>
</feature>
<dbReference type="EMBL" id="CAADFJ010000334">
    <property type="protein sequence ID" value="VFK06215.1"/>
    <property type="molecule type" value="Genomic_DNA"/>
</dbReference>
<dbReference type="Pfam" id="PF01909">
    <property type="entry name" value="NTP_transf_2"/>
    <property type="match status" value="1"/>
</dbReference>
<evidence type="ECO:0000313" key="12">
    <source>
        <dbReference type="EMBL" id="VFK03612.1"/>
    </source>
</evidence>
<dbReference type="SUPFAM" id="SSF81301">
    <property type="entry name" value="Nucleotidyltransferase"/>
    <property type="match status" value="1"/>
</dbReference>
<keyword evidence="7" id="KW-0067">ATP-binding</keyword>
<keyword evidence="5" id="KW-0479">Metal-binding</keyword>
<dbReference type="InterPro" id="IPR043519">
    <property type="entry name" value="NT_sf"/>
</dbReference>
<evidence type="ECO:0000256" key="9">
    <source>
        <dbReference type="ARBA" id="ARBA00038276"/>
    </source>
</evidence>
<keyword evidence="3" id="KW-0808">Transferase</keyword>